<dbReference type="SUPFAM" id="SSF54637">
    <property type="entry name" value="Thioesterase/thiol ester dehydrase-isomerase"/>
    <property type="match status" value="1"/>
</dbReference>
<evidence type="ECO:0000313" key="3">
    <source>
        <dbReference type="EMBL" id="SNZ05249.1"/>
    </source>
</evidence>
<keyword evidence="4" id="KW-1185">Reference proteome</keyword>
<dbReference type="InterPro" id="IPR050563">
    <property type="entry name" value="4-hydroxybenzoyl-CoA_TE"/>
</dbReference>
<protein>
    <submittedName>
        <fullName evidence="3">Acyl-CoA thioester hydrolase</fullName>
    </submittedName>
</protein>
<sequence length="147" mass="16838">MTRPAPYERNRFNVFMPLQTRWADNDIYGHMNNVVHYALFDTAVNEWLIDQGLLDIENSSQIGLVVETGCHYFAELAFPDKIEAGIGIEHIGSSSVIYRVALFREGEDKAAAQGRFVHVYVDRKSRKPMPLPDNWTKAMRPLLLELT</sequence>
<organism evidence="3 4">
    <name type="scientific">Cohaesibacter gelatinilyticus</name>
    <dbReference type="NCBI Taxonomy" id="372072"/>
    <lineage>
        <taxon>Bacteria</taxon>
        <taxon>Pseudomonadati</taxon>
        <taxon>Pseudomonadota</taxon>
        <taxon>Alphaproteobacteria</taxon>
        <taxon>Hyphomicrobiales</taxon>
        <taxon>Cohaesibacteraceae</taxon>
    </lineage>
</organism>
<dbReference type="GO" id="GO:0047617">
    <property type="term" value="F:fatty acyl-CoA hydrolase activity"/>
    <property type="evidence" value="ECO:0007669"/>
    <property type="project" value="TreeGrafter"/>
</dbReference>
<dbReference type="AlphaFoldDB" id="A0A285N750"/>
<dbReference type="CDD" id="cd00586">
    <property type="entry name" value="4HBT"/>
    <property type="match status" value="1"/>
</dbReference>
<evidence type="ECO:0000256" key="2">
    <source>
        <dbReference type="ARBA" id="ARBA00022801"/>
    </source>
</evidence>
<dbReference type="Gene3D" id="3.10.129.10">
    <property type="entry name" value="Hotdog Thioesterase"/>
    <property type="match status" value="1"/>
</dbReference>
<dbReference type="RefSeq" id="WP_097151438.1">
    <property type="nucleotide sequence ID" value="NZ_OBEL01000001.1"/>
</dbReference>
<accession>A0A285N750</accession>
<keyword evidence="2 3" id="KW-0378">Hydrolase</keyword>
<dbReference type="PANTHER" id="PTHR31793:SF27">
    <property type="entry name" value="NOVEL THIOESTERASE SUPERFAMILY DOMAIN AND SAPOSIN A-TYPE DOMAIN CONTAINING PROTEIN (0610012H03RIK)"/>
    <property type="match status" value="1"/>
</dbReference>
<comment type="similarity">
    <text evidence="1">Belongs to the 4-hydroxybenzoyl-CoA thioesterase family.</text>
</comment>
<evidence type="ECO:0000256" key="1">
    <source>
        <dbReference type="ARBA" id="ARBA00005953"/>
    </source>
</evidence>
<dbReference type="OrthoDB" id="9799036at2"/>
<name>A0A285N750_9HYPH</name>
<dbReference type="Pfam" id="PF13279">
    <property type="entry name" value="4HBT_2"/>
    <property type="match status" value="1"/>
</dbReference>
<gene>
    <name evidence="3" type="ORF">SAMN06265368_0071</name>
</gene>
<evidence type="ECO:0000313" key="4">
    <source>
        <dbReference type="Proteomes" id="UP000219439"/>
    </source>
</evidence>
<dbReference type="Proteomes" id="UP000219439">
    <property type="component" value="Unassembled WGS sequence"/>
</dbReference>
<dbReference type="InterPro" id="IPR029069">
    <property type="entry name" value="HotDog_dom_sf"/>
</dbReference>
<dbReference type="EMBL" id="OBEL01000001">
    <property type="protein sequence ID" value="SNZ05249.1"/>
    <property type="molecule type" value="Genomic_DNA"/>
</dbReference>
<dbReference type="PANTHER" id="PTHR31793">
    <property type="entry name" value="4-HYDROXYBENZOYL-COA THIOESTERASE FAMILY MEMBER"/>
    <property type="match status" value="1"/>
</dbReference>
<reference evidence="3 4" key="1">
    <citation type="submission" date="2017-09" db="EMBL/GenBank/DDBJ databases">
        <authorList>
            <person name="Ehlers B."/>
            <person name="Leendertz F.H."/>
        </authorList>
    </citation>
    <scope>NUCLEOTIDE SEQUENCE [LARGE SCALE GENOMIC DNA]</scope>
    <source>
        <strain evidence="3 4">DSM 18289</strain>
    </source>
</reference>
<proteinExistence type="inferred from homology"/>